<evidence type="ECO:0000313" key="2">
    <source>
        <dbReference type="EMBL" id="MBW3366613.1"/>
    </source>
</evidence>
<feature type="domain" description="HTH cro/C1-type" evidence="1">
    <location>
        <begin position="5"/>
        <end position="60"/>
    </location>
</feature>
<dbReference type="EMBL" id="JAHWXQ010000005">
    <property type="protein sequence ID" value="MBW3366613.1"/>
    <property type="molecule type" value="Genomic_DNA"/>
</dbReference>
<dbReference type="SMART" id="SM00530">
    <property type="entry name" value="HTH_XRE"/>
    <property type="match status" value="1"/>
</dbReference>
<organism evidence="2 3">
    <name type="scientific">Pontibacter populi</name>
    <dbReference type="NCBI Taxonomy" id="890055"/>
    <lineage>
        <taxon>Bacteria</taxon>
        <taxon>Pseudomonadati</taxon>
        <taxon>Bacteroidota</taxon>
        <taxon>Cytophagia</taxon>
        <taxon>Cytophagales</taxon>
        <taxon>Hymenobacteraceae</taxon>
        <taxon>Pontibacter</taxon>
    </lineage>
</organism>
<dbReference type="PROSITE" id="PS50943">
    <property type="entry name" value="HTH_CROC1"/>
    <property type="match status" value="1"/>
</dbReference>
<dbReference type="RefSeq" id="WP_199111359.1">
    <property type="nucleotide sequence ID" value="NZ_JAHWXQ010000005.1"/>
</dbReference>
<dbReference type="SUPFAM" id="SSF47413">
    <property type="entry name" value="lambda repressor-like DNA-binding domains"/>
    <property type="match status" value="1"/>
</dbReference>
<reference evidence="2 3" key="1">
    <citation type="submission" date="2021-07" db="EMBL/GenBank/DDBJ databases">
        <authorList>
            <person name="Kim M.K."/>
        </authorList>
    </citation>
    <scope>NUCLEOTIDE SEQUENCE [LARGE SCALE GENOMIC DNA]</scope>
    <source>
        <strain evidence="2 3">HLY7-15</strain>
    </source>
</reference>
<name>A0ABS6XF46_9BACT</name>
<protein>
    <submittedName>
        <fullName evidence="2">Helix-turn-helix domain-containing protein</fullName>
    </submittedName>
</protein>
<sequence length="141" mass="15671">MVERIRQLIEYTGLSASQFADRIEVPRAILSHILSGRNKPSLDVILKVISNYRTINPDWLLLGEGEMLNKVAAPVAPESPVTIVEPIHEAPDQAAEALRDKVQNSITHETIALADSNPEKTVKQIVFFYTDNTFSVYGPES</sequence>
<evidence type="ECO:0000313" key="3">
    <source>
        <dbReference type="Proteomes" id="UP000774935"/>
    </source>
</evidence>
<evidence type="ECO:0000259" key="1">
    <source>
        <dbReference type="PROSITE" id="PS50943"/>
    </source>
</evidence>
<dbReference type="Pfam" id="PF01381">
    <property type="entry name" value="HTH_3"/>
    <property type="match status" value="1"/>
</dbReference>
<proteinExistence type="predicted"/>
<comment type="caution">
    <text evidence="2">The sequence shown here is derived from an EMBL/GenBank/DDBJ whole genome shotgun (WGS) entry which is preliminary data.</text>
</comment>
<dbReference type="Proteomes" id="UP000774935">
    <property type="component" value="Unassembled WGS sequence"/>
</dbReference>
<dbReference type="Gene3D" id="1.10.260.40">
    <property type="entry name" value="lambda repressor-like DNA-binding domains"/>
    <property type="match status" value="1"/>
</dbReference>
<dbReference type="InterPro" id="IPR001387">
    <property type="entry name" value="Cro/C1-type_HTH"/>
</dbReference>
<dbReference type="InterPro" id="IPR010982">
    <property type="entry name" value="Lambda_DNA-bd_dom_sf"/>
</dbReference>
<gene>
    <name evidence="2" type="ORF">KYK27_16250</name>
</gene>
<accession>A0ABS6XF46</accession>
<keyword evidence="3" id="KW-1185">Reference proteome</keyword>
<dbReference type="CDD" id="cd00093">
    <property type="entry name" value="HTH_XRE"/>
    <property type="match status" value="1"/>
</dbReference>